<comment type="caution">
    <text evidence="1">The sequence shown here is derived from an EMBL/GenBank/DDBJ whole genome shotgun (WGS) entry which is preliminary data.</text>
</comment>
<protein>
    <submittedName>
        <fullName evidence="1">Uncharacterized protein</fullName>
    </submittedName>
</protein>
<sequence>MSRSRRKTPVCGNCVCRSERSEKISWHRKMRREIASRLRQSEEVLMPLDKEVSDIWDFGKDGKRRFDPQQFPQEMRK</sequence>
<name>A0A2S8SST9_9BACT</name>
<organism evidence="1 2">
    <name type="scientific">Abditibacterium utsteinense</name>
    <dbReference type="NCBI Taxonomy" id="1960156"/>
    <lineage>
        <taxon>Bacteria</taxon>
        <taxon>Pseudomonadati</taxon>
        <taxon>Abditibacteriota</taxon>
        <taxon>Abditibacteriia</taxon>
        <taxon>Abditibacteriales</taxon>
        <taxon>Abditibacteriaceae</taxon>
        <taxon>Abditibacterium</taxon>
    </lineage>
</organism>
<dbReference type="AlphaFoldDB" id="A0A2S8SST9"/>
<accession>A0A2S8SST9</accession>
<evidence type="ECO:0000313" key="1">
    <source>
        <dbReference type="EMBL" id="PQV63870.1"/>
    </source>
</evidence>
<dbReference type="Proteomes" id="UP000237684">
    <property type="component" value="Unassembled WGS sequence"/>
</dbReference>
<evidence type="ECO:0000313" key="2">
    <source>
        <dbReference type="Proteomes" id="UP000237684"/>
    </source>
</evidence>
<proteinExistence type="predicted"/>
<keyword evidence="2" id="KW-1185">Reference proteome</keyword>
<dbReference type="EMBL" id="NIGF01000008">
    <property type="protein sequence ID" value="PQV63870.1"/>
    <property type="molecule type" value="Genomic_DNA"/>
</dbReference>
<reference evidence="1 2" key="1">
    <citation type="journal article" date="2018" name="Syst. Appl. Microbiol.">
        <title>Abditibacterium utsteinense sp. nov., the first cultivated member of candidate phylum FBP, isolated from ice-free Antarctic soil samples.</title>
        <authorList>
            <person name="Tahon G."/>
            <person name="Tytgat B."/>
            <person name="Lebbe L."/>
            <person name="Carlier A."/>
            <person name="Willems A."/>
        </authorList>
    </citation>
    <scope>NUCLEOTIDE SEQUENCE [LARGE SCALE GENOMIC DNA]</scope>
    <source>
        <strain evidence="1 2">LMG 29911</strain>
    </source>
</reference>
<gene>
    <name evidence="1" type="ORF">B1R32_10877</name>
</gene>
<dbReference type="InParanoid" id="A0A2S8SST9"/>